<proteinExistence type="predicted"/>
<feature type="compositionally biased region" description="Polar residues" evidence="1">
    <location>
        <begin position="108"/>
        <end position="127"/>
    </location>
</feature>
<feature type="transmembrane region" description="Helical" evidence="2">
    <location>
        <begin position="20"/>
        <end position="47"/>
    </location>
</feature>
<protein>
    <submittedName>
        <fullName evidence="4">Uncharacterized protein</fullName>
    </submittedName>
</protein>
<keyword evidence="2" id="KW-0472">Membrane</keyword>
<organism evidence="3 4">
    <name type="scientific">Haemonchus contortus</name>
    <name type="common">Barber pole worm</name>
    <dbReference type="NCBI Taxonomy" id="6289"/>
    <lineage>
        <taxon>Eukaryota</taxon>
        <taxon>Metazoa</taxon>
        <taxon>Ecdysozoa</taxon>
        <taxon>Nematoda</taxon>
        <taxon>Chromadorea</taxon>
        <taxon>Rhabditida</taxon>
        <taxon>Rhabditina</taxon>
        <taxon>Rhabditomorpha</taxon>
        <taxon>Strongyloidea</taxon>
        <taxon>Trichostrongylidae</taxon>
        <taxon>Haemonchus</taxon>
    </lineage>
</organism>
<dbReference type="Proteomes" id="UP000025227">
    <property type="component" value="Unplaced"/>
</dbReference>
<evidence type="ECO:0000313" key="4">
    <source>
        <dbReference type="WBParaSite" id="HCON_00069770-00001"/>
    </source>
</evidence>
<dbReference type="OrthoDB" id="5867883at2759"/>
<sequence>MDNLDGLAKDGLSYRSDTFSMSIAIGIYTYGSILWLFLLVMLVISNFKAHSLKRRSKSKDYELLQSQSEGIKSPGKMSYKDSKSFRSDRDEWDTITKGGSDKSKKTQDPSLKTSIDTSQKVKTTEASTGAIKSDFSTRSIDQSAKSQKQSHDQSKTFEETK</sequence>
<keyword evidence="2" id="KW-1133">Transmembrane helix</keyword>
<keyword evidence="3" id="KW-1185">Reference proteome</keyword>
<dbReference type="WBParaSite" id="HCON_00069770-00001">
    <property type="protein sequence ID" value="HCON_00069770-00001"/>
    <property type="gene ID" value="HCON_00069770"/>
</dbReference>
<evidence type="ECO:0000313" key="3">
    <source>
        <dbReference type="Proteomes" id="UP000025227"/>
    </source>
</evidence>
<keyword evidence="2" id="KW-0812">Transmembrane</keyword>
<reference evidence="4" key="1">
    <citation type="submission" date="2020-12" db="UniProtKB">
        <authorList>
            <consortium name="WormBaseParasite"/>
        </authorList>
    </citation>
    <scope>IDENTIFICATION</scope>
    <source>
        <strain evidence="4">MHco3</strain>
    </source>
</reference>
<evidence type="ECO:0000256" key="1">
    <source>
        <dbReference type="SAM" id="MobiDB-lite"/>
    </source>
</evidence>
<feature type="compositionally biased region" description="Basic and acidic residues" evidence="1">
    <location>
        <begin position="149"/>
        <end position="161"/>
    </location>
</feature>
<feature type="region of interest" description="Disordered" evidence="1">
    <location>
        <begin position="56"/>
        <end position="161"/>
    </location>
</feature>
<feature type="compositionally biased region" description="Polar residues" evidence="1">
    <location>
        <begin position="134"/>
        <end position="147"/>
    </location>
</feature>
<accession>A0A7I5E8K8</accession>
<name>A0A7I5E8K8_HAECO</name>
<dbReference type="AlphaFoldDB" id="A0A7I5E8K8"/>
<evidence type="ECO:0000256" key="2">
    <source>
        <dbReference type="SAM" id="Phobius"/>
    </source>
</evidence>
<feature type="compositionally biased region" description="Basic and acidic residues" evidence="1">
    <location>
        <begin position="78"/>
        <end position="107"/>
    </location>
</feature>